<dbReference type="Proteomes" id="UP001611415">
    <property type="component" value="Unassembled WGS sequence"/>
</dbReference>
<dbReference type="Pfam" id="PF11716">
    <property type="entry name" value="MDMPI_N"/>
    <property type="match status" value="1"/>
</dbReference>
<evidence type="ECO:0000313" key="2">
    <source>
        <dbReference type="EMBL" id="MFI2477271.1"/>
    </source>
</evidence>
<dbReference type="InterPro" id="IPR024344">
    <property type="entry name" value="MDMPI_metal-binding"/>
</dbReference>
<gene>
    <name evidence="2" type="ORF">ACH49W_28170</name>
</gene>
<evidence type="ECO:0000313" key="3">
    <source>
        <dbReference type="Proteomes" id="UP001611415"/>
    </source>
</evidence>
<keyword evidence="2" id="KW-0413">Isomerase</keyword>
<keyword evidence="3" id="KW-1185">Reference proteome</keyword>
<organism evidence="2 3">
    <name type="scientific">Nocardia xishanensis</name>
    <dbReference type="NCBI Taxonomy" id="238964"/>
    <lineage>
        <taxon>Bacteria</taxon>
        <taxon>Bacillati</taxon>
        <taxon>Actinomycetota</taxon>
        <taxon>Actinomycetes</taxon>
        <taxon>Mycobacteriales</taxon>
        <taxon>Nocardiaceae</taxon>
        <taxon>Nocardia</taxon>
    </lineage>
</organism>
<evidence type="ECO:0000259" key="1">
    <source>
        <dbReference type="Pfam" id="PF11716"/>
    </source>
</evidence>
<protein>
    <submittedName>
        <fullName evidence="2">Maleylpyruvate isomerase N-terminal domain-containing protein</fullName>
    </submittedName>
</protein>
<dbReference type="Gene3D" id="1.20.120.450">
    <property type="entry name" value="dinb family like domain"/>
    <property type="match status" value="1"/>
</dbReference>
<feature type="domain" description="Mycothiol-dependent maleylpyruvate isomerase metal-binding" evidence="1">
    <location>
        <begin position="8"/>
        <end position="39"/>
    </location>
</feature>
<dbReference type="SUPFAM" id="SSF109854">
    <property type="entry name" value="DinB/YfiT-like putative metalloenzymes"/>
    <property type="match status" value="1"/>
</dbReference>
<dbReference type="InterPro" id="IPR034660">
    <property type="entry name" value="DinB/YfiT-like"/>
</dbReference>
<sequence length="134" mass="14487">MEIRGMSAAELVELLRGLSAPEWETPSLCAGWSVRDVVRPGRRSKGPRLVATDLDWATGSGPEVRGSAEALALAVVGRTSVLDELEGEGLAELAPRLTRIDPESRHSPLGSACRWPRLHSRAECATHGDRRRIG</sequence>
<accession>A0ABW7X831</accession>
<dbReference type="RefSeq" id="WP_397094628.1">
    <property type="nucleotide sequence ID" value="NZ_JBIRYO010000023.1"/>
</dbReference>
<comment type="caution">
    <text evidence="2">The sequence shown here is derived from an EMBL/GenBank/DDBJ whole genome shotgun (WGS) entry which is preliminary data.</text>
</comment>
<reference evidence="2 3" key="1">
    <citation type="submission" date="2024-10" db="EMBL/GenBank/DDBJ databases">
        <title>The Natural Products Discovery Center: Release of the First 8490 Sequenced Strains for Exploring Actinobacteria Biosynthetic Diversity.</title>
        <authorList>
            <person name="Kalkreuter E."/>
            <person name="Kautsar S.A."/>
            <person name="Yang D."/>
            <person name="Bader C.D."/>
            <person name="Teijaro C.N."/>
            <person name="Fluegel L."/>
            <person name="Davis C.M."/>
            <person name="Simpson J.R."/>
            <person name="Lauterbach L."/>
            <person name="Steele A.D."/>
            <person name="Gui C."/>
            <person name="Meng S."/>
            <person name="Li G."/>
            <person name="Viehrig K."/>
            <person name="Ye F."/>
            <person name="Su P."/>
            <person name="Kiefer A.F."/>
            <person name="Nichols A."/>
            <person name="Cepeda A.J."/>
            <person name="Yan W."/>
            <person name="Fan B."/>
            <person name="Jiang Y."/>
            <person name="Adhikari A."/>
            <person name="Zheng C.-J."/>
            <person name="Schuster L."/>
            <person name="Cowan T.M."/>
            <person name="Smanski M.J."/>
            <person name="Chevrette M.G."/>
            <person name="De Carvalho L.P.S."/>
            <person name="Shen B."/>
        </authorList>
    </citation>
    <scope>NUCLEOTIDE SEQUENCE [LARGE SCALE GENOMIC DNA]</scope>
    <source>
        <strain evidence="2 3">NPDC019275</strain>
    </source>
</reference>
<name>A0ABW7X831_9NOCA</name>
<dbReference type="EMBL" id="JBIRYO010000023">
    <property type="protein sequence ID" value="MFI2477271.1"/>
    <property type="molecule type" value="Genomic_DNA"/>
</dbReference>
<dbReference type="GO" id="GO:0016853">
    <property type="term" value="F:isomerase activity"/>
    <property type="evidence" value="ECO:0007669"/>
    <property type="project" value="UniProtKB-KW"/>
</dbReference>
<proteinExistence type="predicted"/>